<evidence type="ECO:0000313" key="4">
    <source>
        <dbReference type="EMBL" id="KAA1109310.1"/>
    </source>
</evidence>
<keyword evidence="5" id="KW-1185">Reference proteome</keyword>
<dbReference type="EMBL" id="VDEP01000305">
    <property type="protein sequence ID" value="KAA1109310.1"/>
    <property type="molecule type" value="Genomic_DNA"/>
</dbReference>
<evidence type="ECO:0000256" key="2">
    <source>
        <dbReference type="SAM" id="SignalP"/>
    </source>
</evidence>
<organism evidence="3 5">
    <name type="scientific">Puccinia graminis f. sp. tritici</name>
    <dbReference type="NCBI Taxonomy" id="56615"/>
    <lineage>
        <taxon>Eukaryota</taxon>
        <taxon>Fungi</taxon>
        <taxon>Dikarya</taxon>
        <taxon>Basidiomycota</taxon>
        <taxon>Pucciniomycotina</taxon>
        <taxon>Pucciniomycetes</taxon>
        <taxon>Pucciniales</taxon>
        <taxon>Pucciniaceae</taxon>
        <taxon>Puccinia</taxon>
    </lineage>
</organism>
<dbReference type="Proteomes" id="UP000325313">
    <property type="component" value="Unassembled WGS sequence"/>
</dbReference>
<feature type="compositionally biased region" description="Pro residues" evidence="1">
    <location>
        <begin position="173"/>
        <end position="188"/>
    </location>
</feature>
<feature type="compositionally biased region" description="Polar residues" evidence="1">
    <location>
        <begin position="101"/>
        <end position="116"/>
    </location>
</feature>
<dbReference type="EMBL" id="VSWC01000040">
    <property type="protein sequence ID" value="KAA1106259.1"/>
    <property type="molecule type" value="Genomic_DNA"/>
</dbReference>
<accession>A0A5B0PZR5</accession>
<feature type="compositionally biased region" description="Polar residues" evidence="1">
    <location>
        <begin position="234"/>
        <end position="259"/>
    </location>
</feature>
<name>A0A5B0PZR5_PUCGR</name>
<reference evidence="5 6" key="1">
    <citation type="submission" date="2019-05" db="EMBL/GenBank/DDBJ databases">
        <title>Emergence of the Ug99 lineage of the wheat stem rust pathogen through somatic hybridization.</title>
        <authorList>
            <person name="Li F."/>
            <person name="Upadhyaya N.M."/>
            <person name="Sperschneider J."/>
            <person name="Matny O."/>
            <person name="Nguyen-Phuc H."/>
            <person name="Mago R."/>
            <person name="Raley C."/>
            <person name="Miller M.E."/>
            <person name="Silverstein K.A.T."/>
            <person name="Henningsen E."/>
            <person name="Hirsch C.D."/>
            <person name="Visser B."/>
            <person name="Pretorius Z.A."/>
            <person name="Steffenson B.J."/>
            <person name="Schwessinger B."/>
            <person name="Dodds P.N."/>
            <person name="Figueroa M."/>
        </authorList>
    </citation>
    <scope>NUCLEOTIDE SEQUENCE [LARGE SCALE GENOMIC DNA]</scope>
    <source>
        <strain evidence="3">21-0</strain>
        <strain evidence="4 6">Ug99</strain>
    </source>
</reference>
<feature type="region of interest" description="Disordered" evidence="1">
    <location>
        <begin position="101"/>
        <end position="292"/>
    </location>
</feature>
<feature type="region of interest" description="Disordered" evidence="1">
    <location>
        <begin position="58"/>
        <end position="84"/>
    </location>
</feature>
<sequence length="314" mass="31190">MRAFHLSKVVFGFLLAFQTSIANDEAPSVAVSGSVNSCGPVPLDIKGGTPPYTITIKKADNPGGPPLRSVPDANKTPSLSLPAGMTNGMVITFEVKDSKGLTTTSGQSTVSPSTDCPQPPQGPAGKPDGAADAKSPGDVAPPGPPGGDGGAKNPTDGSAPASPENPPGGSTPAPAPSPNPNPAPPAPGQPANALNATGNSTATGPQPGDPPSSNTTNISGSINANMTDKAGSGVNATMSDSSASNNSTGKAGSTNSTIITPPRPNYTPPKNNGNSSSSVNNRPTPPRSGASRRQLNPLYLHLFVVCLTGLIINR</sequence>
<keyword evidence="2" id="KW-0732">Signal</keyword>
<dbReference type="OrthoDB" id="2507622at2759"/>
<dbReference type="AlphaFoldDB" id="A0A5B0PZR5"/>
<feature type="compositionally biased region" description="Low complexity" evidence="1">
    <location>
        <begin position="271"/>
        <end position="281"/>
    </location>
</feature>
<protein>
    <submittedName>
        <fullName evidence="3">Uncharacterized protein</fullName>
    </submittedName>
</protein>
<evidence type="ECO:0000313" key="6">
    <source>
        <dbReference type="Proteomes" id="UP000325313"/>
    </source>
</evidence>
<feature type="compositionally biased region" description="Low complexity" evidence="1">
    <location>
        <begin position="212"/>
        <end position="225"/>
    </location>
</feature>
<evidence type="ECO:0000313" key="5">
    <source>
        <dbReference type="Proteomes" id="UP000324748"/>
    </source>
</evidence>
<feature type="chain" id="PRO_5036366502" evidence="2">
    <location>
        <begin position="23"/>
        <end position="314"/>
    </location>
</feature>
<feature type="signal peptide" evidence="2">
    <location>
        <begin position="1"/>
        <end position="22"/>
    </location>
</feature>
<dbReference type="Proteomes" id="UP000324748">
    <property type="component" value="Unassembled WGS sequence"/>
</dbReference>
<evidence type="ECO:0000313" key="3">
    <source>
        <dbReference type="EMBL" id="KAA1106259.1"/>
    </source>
</evidence>
<proteinExistence type="predicted"/>
<feature type="compositionally biased region" description="Low complexity" evidence="1">
    <location>
        <begin position="123"/>
        <end position="138"/>
    </location>
</feature>
<comment type="caution">
    <text evidence="3">The sequence shown here is derived from an EMBL/GenBank/DDBJ whole genome shotgun (WGS) entry which is preliminary data.</text>
</comment>
<gene>
    <name evidence="3" type="ORF">PGT21_032111</name>
    <name evidence="4" type="ORF">PGTUg99_027911</name>
</gene>
<evidence type="ECO:0000256" key="1">
    <source>
        <dbReference type="SAM" id="MobiDB-lite"/>
    </source>
</evidence>